<name>A0A2Z7CZS9_9LAMI</name>
<proteinExistence type="predicted"/>
<dbReference type="EMBL" id="KQ991570">
    <property type="protein sequence ID" value="KZV51785.1"/>
    <property type="molecule type" value="Genomic_DNA"/>
</dbReference>
<organism evidence="2 3">
    <name type="scientific">Dorcoceras hygrometricum</name>
    <dbReference type="NCBI Taxonomy" id="472368"/>
    <lineage>
        <taxon>Eukaryota</taxon>
        <taxon>Viridiplantae</taxon>
        <taxon>Streptophyta</taxon>
        <taxon>Embryophyta</taxon>
        <taxon>Tracheophyta</taxon>
        <taxon>Spermatophyta</taxon>
        <taxon>Magnoliopsida</taxon>
        <taxon>eudicotyledons</taxon>
        <taxon>Gunneridae</taxon>
        <taxon>Pentapetalae</taxon>
        <taxon>asterids</taxon>
        <taxon>lamiids</taxon>
        <taxon>Lamiales</taxon>
        <taxon>Gesneriaceae</taxon>
        <taxon>Didymocarpoideae</taxon>
        <taxon>Trichosporeae</taxon>
        <taxon>Loxocarpinae</taxon>
        <taxon>Dorcoceras</taxon>
    </lineage>
</organism>
<feature type="compositionally biased region" description="Basic residues" evidence="1">
    <location>
        <begin position="1"/>
        <end position="11"/>
    </location>
</feature>
<sequence length="76" mass="8443">MSQRNHRHQRRPSQGVFVLPENLSDPLPGDTAGWESKVRQPPHSDTQAQPPAHLPPPQAPPKPVEQMPFPDRASKG</sequence>
<dbReference type="PANTHER" id="PTHR38527">
    <property type="entry name" value="OS01G0838200 PROTEIN"/>
    <property type="match status" value="1"/>
</dbReference>
<evidence type="ECO:0000313" key="3">
    <source>
        <dbReference type="Proteomes" id="UP000250235"/>
    </source>
</evidence>
<dbReference type="OrthoDB" id="1093753at2759"/>
<reference evidence="2 3" key="1">
    <citation type="journal article" date="2015" name="Proc. Natl. Acad. Sci. U.S.A.">
        <title>The resurrection genome of Boea hygrometrica: A blueprint for survival of dehydration.</title>
        <authorList>
            <person name="Xiao L."/>
            <person name="Yang G."/>
            <person name="Zhang L."/>
            <person name="Yang X."/>
            <person name="Zhao S."/>
            <person name="Ji Z."/>
            <person name="Zhou Q."/>
            <person name="Hu M."/>
            <person name="Wang Y."/>
            <person name="Chen M."/>
            <person name="Xu Y."/>
            <person name="Jin H."/>
            <person name="Xiao X."/>
            <person name="Hu G."/>
            <person name="Bao F."/>
            <person name="Hu Y."/>
            <person name="Wan P."/>
            <person name="Li L."/>
            <person name="Deng X."/>
            <person name="Kuang T."/>
            <person name="Xiang C."/>
            <person name="Zhu J.K."/>
            <person name="Oliver M.J."/>
            <person name="He Y."/>
        </authorList>
    </citation>
    <scope>NUCLEOTIDE SEQUENCE [LARGE SCALE GENOMIC DNA]</scope>
    <source>
        <strain evidence="3">cv. XS01</strain>
    </source>
</reference>
<evidence type="ECO:0000256" key="1">
    <source>
        <dbReference type="SAM" id="MobiDB-lite"/>
    </source>
</evidence>
<accession>A0A2Z7CZS9</accession>
<feature type="region of interest" description="Disordered" evidence="1">
    <location>
        <begin position="1"/>
        <end position="76"/>
    </location>
</feature>
<dbReference type="AlphaFoldDB" id="A0A2Z7CZS9"/>
<gene>
    <name evidence="2" type="ORF">F511_11473</name>
</gene>
<feature type="compositionally biased region" description="Pro residues" evidence="1">
    <location>
        <begin position="52"/>
        <end position="63"/>
    </location>
</feature>
<protein>
    <submittedName>
        <fullName evidence="2">Uncharacterized protein</fullName>
    </submittedName>
</protein>
<dbReference type="PANTHER" id="PTHR38527:SF4">
    <property type="entry name" value="OS05G0461600 PROTEIN"/>
    <property type="match status" value="1"/>
</dbReference>
<dbReference type="Proteomes" id="UP000250235">
    <property type="component" value="Unassembled WGS sequence"/>
</dbReference>
<keyword evidence="3" id="KW-1185">Reference proteome</keyword>
<evidence type="ECO:0000313" key="2">
    <source>
        <dbReference type="EMBL" id="KZV51785.1"/>
    </source>
</evidence>